<keyword evidence="8" id="KW-0256">Endoplasmic reticulum</keyword>
<dbReference type="Gene3D" id="1.10.630.10">
    <property type="entry name" value="Cytochrome P450"/>
    <property type="match status" value="1"/>
</dbReference>
<feature type="chain" id="PRO_5035431436" description="Cytochrome P450" evidence="16">
    <location>
        <begin position="18"/>
        <end position="503"/>
    </location>
</feature>
<comment type="function">
    <text evidence="2">May be involved in the metabolism of insect hormones and in the breakdown of synthetic insecticides.</text>
</comment>
<evidence type="ECO:0000256" key="6">
    <source>
        <dbReference type="ARBA" id="ARBA00022617"/>
    </source>
</evidence>
<dbReference type="Pfam" id="PF00067">
    <property type="entry name" value="p450"/>
    <property type="match status" value="1"/>
</dbReference>
<comment type="cofactor">
    <cofactor evidence="1 14">
        <name>heme</name>
        <dbReference type="ChEBI" id="CHEBI:30413"/>
    </cofactor>
</comment>
<dbReference type="InterPro" id="IPR002401">
    <property type="entry name" value="Cyt_P450_E_grp-I"/>
</dbReference>
<evidence type="ECO:0000313" key="17">
    <source>
        <dbReference type="EMBL" id="CAH0732024.1"/>
    </source>
</evidence>
<dbReference type="GO" id="GO:0005789">
    <property type="term" value="C:endoplasmic reticulum membrane"/>
    <property type="evidence" value="ECO:0007669"/>
    <property type="project" value="UniProtKB-SubCell"/>
</dbReference>
<dbReference type="AlphaFoldDB" id="A0A8J9YGZ4"/>
<evidence type="ECO:0008006" key="19">
    <source>
        <dbReference type="Google" id="ProtNLM"/>
    </source>
</evidence>
<keyword evidence="16" id="KW-0732">Signal</keyword>
<evidence type="ECO:0000256" key="13">
    <source>
        <dbReference type="ARBA" id="ARBA00023136"/>
    </source>
</evidence>
<dbReference type="GO" id="GO:0004497">
    <property type="term" value="F:monooxygenase activity"/>
    <property type="evidence" value="ECO:0007669"/>
    <property type="project" value="UniProtKB-KW"/>
</dbReference>
<keyword evidence="13" id="KW-0472">Membrane</keyword>
<keyword evidence="10 15" id="KW-0560">Oxidoreductase</keyword>
<dbReference type="GO" id="GO:0016705">
    <property type="term" value="F:oxidoreductase activity, acting on paired donors, with incorporation or reduction of molecular oxygen"/>
    <property type="evidence" value="ECO:0007669"/>
    <property type="project" value="InterPro"/>
</dbReference>
<comment type="subcellular location">
    <subcellularLocation>
        <location evidence="4">Endoplasmic reticulum membrane</location>
        <topology evidence="4">Peripheral membrane protein</topology>
    </subcellularLocation>
    <subcellularLocation>
        <location evidence="3">Microsome membrane</location>
        <topology evidence="3">Peripheral membrane protein</topology>
    </subcellularLocation>
</comment>
<dbReference type="InterPro" id="IPR017972">
    <property type="entry name" value="Cyt_P450_CS"/>
</dbReference>
<dbReference type="PANTHER" id="PTHR24291">
    <property type="entry name" value="CYTOCHROME P450 FAMILY 4"/>
    <property type="match status" value="1"/>
</dbReference>
<dbReference type="EMBL" id="OV170229">
    <property type="protein sequence ID" value="CAH0732024.1"/>
    <property type="molecule type" value="Genomic_DNA"/>
</dbReference>
<organism evidence="17 18">
    <name type="scientific">Brenthis ino</name>
    <name type="common">lesser marbled fritillary</name>
    <dbReference type="NCBI Taxonomy" id="405034"/>
    <lineage>
        <taxon>Eukaryota</taxon>
        <taxon>Metazoa</taxon>
        <taxon>Ecdysozoa</taxon>
        <taxon>Arthropoda</taxon>
        <taxon>Hexapoda</taxon>
        <taxon>Insecta</taxon>
        <taxon>Pterygota</taxon>
        <taxon>Neoptera</taxon>
        <taxon>Endopterygota</taxon>
        <taxon>Lepidoptera</taxon>
        <taxon>Glossata</taxon>
        <taxon>Ditrysia</taxon>
        <taxon>Papilionoidea</taxon>
        <taxon>Nymphalidae</taxon>
        <taxon>Heliconiinae</taxon>
        <taxon>Argynnini</taxon>
        <taxon>Brenthis</taxon>
    </lineage>
</organism>
<dbReference type="PRINTS" id="PR00385">
    <property type="entry name" value="P450"/>
</dbReference>
<evidence type="ECO:0000256" key="16">
    <source>
        <dbReference type="SAM" id="SignalP"/>
    </source>
</evidence>
<dbReference type="PRINTS" id="PR00463">
    <property type="entry name" value="EP450I"/>
</dbReference>
<evidence type="ECO:0000256" key="7">
    <source>
        <dbReference type="ARBA" id="ARBA00022723"/>
    </source>
</evidence>
<feature type="non-terminal residue" evidence="17">
    <location>
        <position position="503"/>
    </location>
</feature>
<reference evidence="17" key="1">
    <citation type="submission" date="2021-12" db="EMBL/GenBank/DDBJ databases">
        <authorList>
            <person name="Martin H S."/>
        </authorList>
    </citation>
    <scope>NUCLEOTIDE SEQUENCE</scope>
</reference>
<keyword evidence="11 14" id="KW-0408">Iron</keyword>
<keyword evidence="9" id="KW-0492">Microsome</keyword>
<comment type="similarity">
    <text evidence="5 15">Belongs to the cytochrome P450 family.</text>
</comment>
<evidence type="ECO:0000256" key="15">
    <source>
        <dbReference type="RuleBase" id="RU000461"/>
    </source>
</evidence>
<evidence type="ECO:0000256" key="1">
    <source>
        <dbReference type="ARBA" id="ARBA00001971"/>
    </source>
</evidence>
<accession>A0A8J9YGZ4</accession>
<feature type="binding site" description="axial binding residue" evidence="14">
    <location>
        <position position="446"/>
    </location>
    <ligand>
        <name>heme</name>
        <dbReference type="ChEBI" id="CHEBI:30413"/>
    </ligand>
    <ligandPart>
        <name>Fe</name>
        <dbReference type="ChEBI" id="CHEBI:18248"/>
    </ligandPart>
</feature>
<dbReference type="InterPro" id="IPR001128">
    <property type="entry name" value="Cyt_P450"/>
</dbReference>
<proteinExistence type="inferred from homology"/>
<dbReference type="SUPFAM" id="SSF48264">
    <property type="entry name" value="Cytochrome P450"/>
    <property type="match status" value="1"/>
</dbReference>
<evidence type="ECO:0000256" key="8">
    <source>
        <dbReference type="ARBA" id="ARBA00022824"/>
    </source>
</evidence>
<evidence type="ECO:0000256" key="14">
    <source>
        <dbReference type="PIRSR" id="PIRSR602401-1"/>
    </source>
</evidence>
<evidence type="ECO:0000256" key="5">
    <source>
        <dbReference type="ARBA" id="ARBA00010617"/>
    </source>
</evidence>
<evidence type="ECO:0000313" key="18">
    <source>
        <dbReference type="Proteomes" id="UP000838878"/>
    </source>
</evidence>
<dbReference type="OrthoDB" id="1470350at2759"/>
<feature type="signal peptide" evidence="16">
    <location>
        <begin position="1"/>
        <end position="17"/>
    </location>
</feature>
<dbReference type="InterPro" id="IPR050196">
    <property type="entry name" value="Cytochrome_P450_Monoox"/>
</dbReference>
<evidence type="ECO:0000256" key="4">
    <source>
        <dbReference type="ARBA" id="ARBA00004406"/>
    </source>
</evidence>
<keyword evidence="18" id="KW-1185">Reference proteome</keyword>
<dbReference type="GO" id="GO:0005506">
    <property type="term" value="F:iron ion binding"/>
    <property type="evidence" value="ECO:0007669"/>
    <property type="project" value="InterPro"/>
</dbReference>
<gene>
    <name evidence="17" type="ORF">BINO364_LOCUS16775</name>
</gene>
<dbReference type="PANTHER" id="PTHR24291:SF189">
    <property type="entry name" value="CYTOCHROME P450 4C3-RELATED"/>
    <property type="match status" value="1"/>
</dbReference>
<keyword evidence="6 14" id="KW-0349">Heme</keyword>
<evidence type="ECO:0000256" key="10">
    <source>
        <dbReference type="ARBA" id="ARBA00023002"/>
    </source>
</evidence>
<dbReference type="GO" id="GO:0020037">
    <property type="term" value="F:heme binding"/>
    <property type="evidence" value="ECO:0007669"/>
    <property type="project" value="InterPro"/>
</dbReference>
<sequence>MLQYILVLLVIVLVVSAQRIKSKKLPKLHEEIKTQFSYIPFIGHAHHFFGSSEDRMNRLKELAYQAYKNKHGIVNVWLGNTLYYGISDPEAAKLLLKSYLDKGPLSRLAHHLIGDGSIFSSVDTWRHRRRILCHATASKHTNNFMEIFERNSNVLVQQLARVAGKGDVSCFDFVYSCSLNSSCETEFGECVQENSEHTFRQAFIEYYNNLSVRPFQFWLHNDAVYRWMPVYRKQVKARNIIHDFVTKLIQRRKNALKSTHQENHKLIYFDAKGNNKTESYTELLMKYSGGDKGYSDTELLEESLMMLMASTDTSTIAICFTLILLSQYRDVQEKIYKEIHSVVGDSGRITLNDINKLEYLDAVIKESLRLYPPVPVIIRYSDKDFELPSGLQVCKGDHLVIHIWGIHRNPQYWGKDAEEFQPERFLNVTPQQLYAFIPFSYGTRNCAGVRHAMIFLKTTLANIIHKYHIEPPTSYECENPLRVKFVVTMKHVHDYKLQMRSRV</sequence>
<evidence type="ECO:0000256" key="12">
    <source>
        <dbReference type="ARBA" id="ARBA00023033"/>
    </source>
</evidence>
<evidence type="ECO:0000256" key="9">
    <source>
        <dbReference type="ARBA" id="ARBA00022848"/>
    </source>
</evidence>
<keyword evidence="7 14" id="KW-0479">Metal-binding</keyword>
<evidence type="ECO:0000256" key="11">
    <source>
        <dbReference type="ARBA" id="ARBA00023004"/>
    </source>
</evidence>
<dbReference type="PROSITE" id="PS00086">
    <property type="entry name" value="CYTOCHROME_P450"/>
    <property type="match status" value="1"/>
</dbReference>
<evidence type="ECO:0000256" key="3">
    <source>
        <dbReference type="ARBA" id="ARBA00004174"/>
    </source>
</evidence>
<protein>
    <recommendedName>
        <fullName evidence="19">Cytochrome P450</fullName>
    </recommendedName>
</protein>
<evidence type="ECO:0000256" key="2">
    <source>
        <dbReference type="ARBA" id="ARBA00003690"/>
    </source>
</evidence>
<dbReference type="Proteomes" id="UP000838878">
    <property type="component" value="Chromosome 9"/>
</dbReference>
<name>A0A8J9YGZ4_9NEOP</name>
<keyword evidence="12 15" id="KW-0503">Monooxygenase</keyword>
<dbReference type="InterPro" id="IPR036396">
    <property type="entry name" value="Cyt_P450_sf"/>
</dbReference>